<evidence type="ECO:0000313" key="2">
    <source>
        <dbReference type="EMBL" id="ACG28587.1"/>
    </source>
</evidence>
<dbReference type="AlphaFoldDB" id="B6SUQ4"/>
<feature type="region of interest" description="Disordered" evidence="1">
    <location>
        <begin position="1"/>
        <end position="94"/>
    </location>
</feature>
<dbReference type="EMBL" id="EU956469">
    <property type="protein sequence ID" value="ACG28587.1"/>
    <property type="molecule type" value="mRNA"/>
</dbReference>
<organism evidence="2">
    <name type="scientific">Zea mays</name>
    <name type="common">Maize</name>
    <dbReference type="NCBI Taxonomy" id="4577"/>
    <lineage>
        <taxon>Eukaryota</taxon>
        <taxon>Viridiplantae</taxon>
        <taxon>Streptophyta</taxon>
        <taxon>Embryophyta</taxon>
        <taxon>Tracheophyta</taxon>
        <taxon>Spermatophyta</taxon>
        <taxon>Magnoliopsida</taxon>
        <taxon>Liliopsida</taxon>
        <taxon>Poales</taxon>
        <taxon>Poaceae</taxon>
        <taxon>PACMAD clade</taxon>
        <taxon>Panicoideae</taxon>
        <taxon>Andropogonodae</taxon>
        <taxon>Andropogoneae</taxon>
        <taxon>Tripsacinae</taxon>
        <taxon>Zea</taxon>
    </lineage>
</organism>
<reference evidence="2" key="1">
    <citation type="journal article" date="2009" name="Plant Mol. Biol.">
        <title>Insights into corn genes derived from large-scale cDNA sequencing.</title>
        <authorList>
            <person name="Alexandrov N.N."/>
            <person name="Brover V.V."/>
            <person name="Freidin S."/>
            <person name="Troukhan M.E."/>
            <person name="Tatarinova T.V."/>
            <person name="Zhang H."/>
            <person name="Swaller T.J."/>
            <person name="Lu Y.P."/>
            <person name="Bouck J."/>
            <person name="Flavell R.B."/>
            <person name="Feldmann K.A."/>
        </authorList>
    </citation>
    <scope>NUCLEOTIDE SEQUENCE</scope>
</reference>
<evidence type="ECO:0000256" key="1">
    <source>
        <dbReference type="SAM" id="MobiDB-lite"/>
    </source>
</evidence>
<feature type="compositionally biased region" description="Polar residues" evidence="1">
    <location>
        <begin position="77"/>
        <end position="94"/>
    </location>
</feature>
<protein>
    <submittedName>
        <fullName evidence="2">Uncharacterized protein</fullName>
    </submittedName>
</protein>
<proteinExistence type="evidence at transcript level"/>
<accession>B6SUQ4</accession>
<name>B6SUQ4_MAIZE</name>
<feature type="compositionally biased region" description="Basic residues" evidence="1">
    <location>
        <begin position="62"/>
        <end position="72"/>
    </location>
</feature>
<sequence length="110" mass="12381">MPPLCLHPSLSVLPPAPTERRRVPPPPSWPPGAKTATAPHPPHFLGSQTERRRLLRLLPGRRGPRPRQRAVRLHYEQSGSDNASWPSTRAHSSTPTCFSVRWRFFVLGRG</sequence>